<dbReference type="SUPFAM" id="SSF51395">
    <property type="entry name" value="FMN-linked oxidoreductases"/>
    <property type="match status" value="1"/>
</dbReference>
<protein>
    <submittedName>
        <fullName evidence="8">Dihydroorotate dehydrogenase</fullName>
        <ecNumber evidence="8">1.3.-.-</ecNumber>
    </submittedName>
</protein>
<organism evidence="8 9">
    <name type="scientific">Candidatus Rhabdochlamydia porcellionis</name>
    <dbReference type="NCBI Taxonomy" id="225148"/>
    <lineage>
        <taxon>Bacteria</taxon>
        <taxon>Pseudomonadati</taxon>
        <taxon>Chlamydiota</taxon>
        <taxon>Chlamydiia</taxon>
        <taxon>Parachlamydiales</taxon>
        <taxon>Candidatus Rhabdochlamydiaceae</taxon>
        <taxon>Candidatus Rhabdochlamydia</taxon>
    </lineage>
</organism>
<dbReference type="Proteomes" id="UP000822862">
    <property type="component" value="Chromosome"/>
</dbReference>
<dbReference type="InterPro" id="IPR050074">
    <property type="entry name" value="DHO_dehydrogenase"/>
</dbReference>
<evidence type="ECO:0000313" key="8">
    <source>
        <dbReference type="EMBL" id="QZA59299.1"/>
    </source>
</evidence>
<comment type="cofactor">
    <cofactor evidence="1">
        <name>FMN</name>
        <dbReference type="ChEBI" id="CHEBI:58210"/>
    </cofactor>
</comment>
<accession>A0ABX8Z0U4</accession>
<dbReference type="EC" id="1.3.-.-" evidence="8"/>
<feature type="domain" description="Dihydroorotate dehydrogenase catalytic" evidence="7">
    <location>
        <begin position="135"/>
        <end position="351"/>
    </location>
</feature>
<keyword evidence="3" id="KW-0285">Flavoprotein</keyword>
<proteinExistence type="predicted"/>
<evidence type="ECO:0000256" key="1">
    <source>
        <dbReference type="ARBA" id="ARBA00001917"/>
    </source>
</evidence>
<evidence type="ECO:0000256" key="5">
    <source>
        <dbReference type="ARBA" id="ARBA00022975"/>
    </source>
</evidence>
<dbReference type="PANTHER" id="PTHR48109:SF1">
    <property type="entry name" value="DIHYDROOROTATE DEHYDROGENASE (FUMARATE)"/>
    <property type="match status" value="1"/>
</dbReference>
<gene>
    <name evidence="8" type="ORF">RHAB15C_0001185</name>
</gene>
<keyword evidence="9" id="KW-1185">Reference proteome</keyword>
<evidence type="ECO:0000259" key="7">
    <source>
        <dbReference type="Pfam" id="PF01180"/>
    </source>
</evidence>
<evidence type="ECO:0000256" key="4">
    <source>
        <dbReference type="ARBA" id="ARBA00022643"/>
    </source>
</evidence>
<dbReference type="InterPro" id="IPR005720">
    <property type="entry name" value="Dihydroorotate_DH_cat"/>
</dbReference>
<evidence type="ECO:0000256" key="2">
    <source>
        <dbReference type="ARBA" id="ARBA00004725"/>
    </source>
</evidence>
<dbReference type="Pfam" id="PF01180">
    <property type="entry name" value="DHO_dh"/>
    <property type="match status" value="1"/>
</dbReference>
<keyword evidence="5" id="KW-0665">Pyrimidine biosynthesis</keyword>
<sequence length="368" mass="39953">MPVTKLPTWYPDHSPIYDMKKSYLENAEEGPFFDGIIPKRNLPSREEMLNFLGFTVASCIGVAAGPLLNSKWISLAAKLGYDIPVYKTIRSKEYAAHPMPNIIYVDTNGPIHANDPKYSVKQIPFPPKQIEDLAITNSFGMPSRSPAFLLEDIPRANACLQEGQVMVVSITGSSQKERSFIEDFVAVATLAKAAGAKIIEANFSCPNVKTKEGAIYMSPSAVAEIGKALVKAIHPIPLIIKVGVFSSKQLLQEVLITAAQNGIQAISGINSVSSKVIDSKGNSPLGFDRPTSGICGGPILSTAVRFTTQAHEIIQKEKLDLTLIGVGGISLPEHFSVFFKAKANVAMTATGMMWDPYLATKYHTKEQR</sequence>
<evidence type="ECO:0000313" key="9">
    <source>
        <dbReference type="Proteomes" id="UP000822862"/>
    </source>
</evidence>
<dbReference type="RefSeq" id="WP_194845197.1">
    <property type="nucleotide sequence ID" value="NZ_CP075585.1"/>
</dbReference>
<evidence type="ECO:0000256" key="6">
    <source>
        <dbReference type="ARBA" id="ARBA00023002"/>
    </source>
</evidence>
<dbReference type="GO" id="GO:0016491">
    <property type="term" value="F:oxidoreductase activity"/>
    <property type="evidence" value="ECO:0007669"/>
    <property type="project" value="UniProtKB-KW"/>
</dbReference>
<dbReference type="Gene3D" id="3.20.20.70">
    <property type="entry name" value="Aldolase class I"/>
    <property type="match status" value="1"/>
</dbReference>
<dbReference type="EMBL" id="CP075585">
    <property type="protein sequence ID" value="QZA59299.1"/>
    <property type="molecule type" value="Genomic_DNA"/>
</dbReference>
<dbReference type="InterPro" id="IPR013785">
    <property type="entry name" value="Aldolase_TIM"/>
</dbReference>
<comment type="pathway">
    <text evidence="2">Pyrimidine metabolism; UMP biosynthesis via de novo pathway.</text>
</comment>
<reference evidence="8 9" key="1">
    <citation type="submission" date="2021-05" db="EMBL/GenBank/DDBJ databases">
        <title>Ecology and evolution of chlamydial symbionts of arthropods.</title>
        <authorList>
            <person name="Halter T."/>
            <person name="Sixt B.S."/>
            <person name="Toenshoff E.R."/>
            <person name="Koestlbacher S."/>
            <person name="Schulz F."/>
            <person name="Kostanjsek R."/>
            <person name="Collingro A."/>
            <person name="Hendrickx F."/>
            <person name="Horn M."/>
        </authorList>
    </citation>
    <scope>NUCLEOTIDE SEQUENCE [LARGE SCALE GENOMIC DNA]</scope>
    <source>
        <strain evidence="8 9">15C</strain>
    </source>
</reference>
<name>A0ABX8Z0U4_9BACT</name>
<evidence type="ECO:0000256" key="3">
    <source>
        <dbReference type="ARBA" id="ARBA00022630"/>
    </source>
</evidence>
<dbReference type="PANTHER" id="PTHR48109">
    <property type="entry name" value="DIHYDROOROTATE DEHYDROGENASE (QUINONE), MITOCHONDRIAL-RELATED"/>
    <property type="match status" value="1"/>
</dbReference>
<keyword evidence="4" id="KW-0288">FMN</keyword>
<keyword evidence="6 8" id="KW-0560">Oxidoreductase</keyword>